<sequence>MASERVTLIVADLDGEREVALSSPNRVVWPDLGITKAELAEYAQLVAGPFLAANGNRPVSLERFRDGVGPSGGARADGFFSKNPPKGTPDFVDAVTVTYNSGRRHPQIVLNRASAIVWAVQMNTIVFHPWASLATDPDNPVELRIDLDPQPGTDFADAVTAAHTLRDVLREAGLEAFAKTSGNRGLHVFAPIEPTHEFLDVRHAVIAAGRELERRMPEQVTTNWWKEERGERIFVDFNQANRDRTMAGAYSPRALPGATVSTPVAWEELDGLDPTVFTVRSVPTRLDEVGDPWASMQETPGRIDTLLEWWERDKENGLGELPFPPEFPKMPGEPPRVQPSKKVAANWEDDGTPAEKG</sequence>
<dbReference type="InterPro" id="IPR052171">
    <property type="entry name" value="NHEJ_LigD"/>
</dbReference>
<feature type="compositionally biased region" description="Pro residues" evidence="1">
    <location>
        <begin position="322"/>
        <end position="337"/>
    </location>
</feature>
<dbReference type="PANTHER" id="PTHR42705">
    <property type="entry name" value="BIFUNCTIONAL NON-HOMOLOGOUS END JOINING PROTEIN LIGD"/>
    <property type="match status" value="1"/>
</dbReference>
<name>A0A0F0KR13_9MICO</name>
<organism evidence="3 4">
    <name type="scientific">Microbacterium oxydans</name>
    <dbReference type="NCBI Taxonomy" id="82380"/>
    <lineage>
        <taxon>Bacteria</taxon>
        <taxon>Bacillati</taxon>
        <taxon>Actinomycetota</taxon>
        <taxon>Actinomycetes</taxon>
        <taxon>Micrococcales</taxon>
        <taxon>Microbacteriaceae</taxon>
        <taxon>Microbacterium</taxon>
    </lineage>
</organism>
<reference evidence="3 4" key="1">
    <citation type="submission" date="2015-02" db="EMBL/GenBank/DDBJ databases">
        <title>Draft genome sequences of ten Microbacterium spp. with emphasis on heavy metal contaminated environments.</title>
        <authorList>
            <person name="Corretto E."/>
        </authorList>
    </citation>
    <scope>NUCLEOTIDE SEQUENCE [LARGE SCALE GENOMIC DNA]</scope>
    <source>
        <strain evidence="3 4">BEL163</strain>
    </source>
</reference>
<dbReference type="Proteomes" id="UP000033725">
    <property type="component" value="Unassembled WGS sequence"/>
</dbReference>
<dbReference type="PATRIC" id="fig|82380.10.peg.1894"/>
<dbReference type="NCBIfam" id="TIGR02778">
    <property type="entry name" value="ligD_pol"/>
    <property type="match status" value="1"/>
</dbReference>
<dbReference type="Pfam" id="PF21686">
    <property type="entry name" value="LigD_Prim-Pol"/>
    <property type="match status" value="1"/>
</dbReference>
<dbReference type="GO" id="GO:0003910">
    <property type="term" value="F:DNA ligase (ATP) activity"/>
    <property type="evidence" value="ECO:0007669"/>
    <property type="project" value="UniProtKB-EC"/>
</dbReference>
<dbReference type="EC" id="6.5.1.1" evidence="3"/>
<dbReference type="RefSeq" id="WP_045263768.1">
    <property type="nucleotide sequence ID" value="NZ_JYIV01000025.1"/>
</dbReference>
<dbReference type="InterPro" id="IPR014145">
    <property type="entry name" value="LigD_pol_dom"/>
</dbReference>
<feature type="region of interest" description="Disordered" evidence="1">
    <location>
        <begin position="317"/>
        <end position="357"/>
    </location>
</feature>
<evidence type="ECO:0000313" key="3">
    <source>
        <dbReference type="EMBL" id="KJL22570.1"/>
    </source>
</evidence>
<proteinExistence type="predicted"/>
<dbReference type="EMBL" id="JYIV01000025">
    <property type="protein sequence ID" value="KJL22570.1"/>
    <property type="molecule type" value="Genomic_DNA"/>
</dbReference>
<evidence type="ECO:0000256" key="1">
    <source>
        <dbReference type="SAM" id="MobiDB-lite"/>
    </source>
</evidence>
<dbReference type="OrthoDB" id="4296267at2"/>
<evidence type="ECO:0000259" key="2">
    <source>
        <dbReference type="Pfam" id="PF21686"/>
    </source>
</evidence>
<feature type="domain" description="DNA ligase D polymerase" evidence="2">
    <location>
        <begin position="35"/>
        <end position="293"/>
    </location>
</feature>
<protein>
    <submittedName>
        <fullName evidence="3">Putative ATP-dependent DNA ligase YkoU</fullName>
        <ecNumber evidence="3">6.5.1.1</ecNumber>
    </submittedName>
</protein>
<comment type="caution">
    <text evidence="3">The sequence shown here is derived from an EMBL/GenBank/DDBJ whole genome shotgun (WGS) entry which is preliminary data.</text>
</comment>
<feature type="compositionally biased region" description="Acidic residues" evidence="1">
    <location>
        <begin position="347"/>
        <end position="357"/>
    </location>
</feature>
<keyword evidence="3" id="KW-0436">Ligase</keyword>
<evidence type="ECO:0000313" key="4">
    <source>
        <dbReference type="Proteomes" id="UP000033725"/>
    </source>
</evidence>
<dbReference type="Gene3D" id="3.90.920.10">
    <property type="entry name" value="DNA primase, PRIM domain"/>
    <property type="match status" value="1"/>
</dbReference>
<dbReference type="PANTHER" id="PTHR42705:SF3">
    <property type="entry name" value="ATP-DEPENDENT DNA LIGASE"/>
    <property type="match status" value="1"/>
</dbReference>
<gene>
    <name evidence="3" type="primary">ykoU</name>
    <name evidence="3" type="ORF">RN51_01884</name>
</gene>
<accession>A0A0F0KR13</accession>
<dbReference type="AlphaFoldDB" id="A0A0F0KR13"/>